<keyword evidence="1" id="KW-0472">Membrane</keyword>
<evidence type="ECO:0000256" key="1">
    <source>
        <dbReference type="SAM" id="Phobius"/>
    </source>
</evidence>
<reference evidence="2 3" key="1">
    <citation type="journal article" date="2019" name="Sci. Rep.">
        <title>Comparative genomics of chytrid fungi reveal insights into the obligate biotrophic and pathogenic lifestyle of Synchytrium endobioticum.</title>
        <authorList>
            <person name="van de Vossenberg B.T.L.H."/>
            <person name="Warris S."/>
            <person name="Nguyen H.D.T."/>
            <person name="van Gent-Pelzer M.P.E."/>
            <person name="Joly D.L."/>
            <person name="van de Geest H.C."/>
            <person name="Bonants P.J.M."/>
            <person name="Smith D.S."/>
            <person name="Levesque C.A."/>
            <person name="van der Lee T.A.J."/>
        </authorList>
    </citation>
    <scope>NUCLEOTIDE SEQUENCE [LARGE SCALE GENOMIC DNA]</scope>
    <source>
        <strain evidence="2 3">CBS 675.73</strain>
    </source>
</reference>
<dbReference type="PANTHER" id="PTHR43550:SF3">
    <property type="entry name" value="3-KETODIHYDROSPHINGOSINE REDUCTASE"/>
    <property type="match status" value="1"/>
</dbReference>
<dbReference type="GO" id="GO:0005789">
    <property type="term" value="C:endoplasmic reticulum membrane"/>
    <property type="evidence" value="ECO:0007669"/>
    <property type="project" value="TreeGrafter"/>
</dbReference>
<gene>
    <name evidence="2" type="ORF">CcCBS67573_g02929</name>
</gene>
<comment type="caution">
    <text evidence="2">The sequence shown here is derived from an EMBL/GenBank/DDBJ whole genome shotgun (WGS) entry which is preliminary data.</text>
</comment>
<dbReference type="AlphaFoldDB" id="A0A507FJK5"/>
<proteinExistence type="predicted"/>
<dbReference type="GO" id="GO:0006666">
    <property type="term" value="P:3-keto-sphinganine metabolic process"/>
    <property type="evidence" value="ECO:0007669"/>
    <property type="project" value="TreeGrafter"/>
</dbReference>
<dbReference type="SUPFAM" id="SSF51735">
    <property type="entry name" value="NAD(P)-binding Rossmann-fold domains"/>
    <property type="match status" value="1"/>
</dbReference>
<evidence type="ECO:0000313" key="3">
    <source>
        <dbReference type="Proteomes" id="UP000320333"/>
    </source>
</evidence>
<dbReference type="GO" id="GO:0030148">
    <property type="term" value="P:sphingolipid biosynthetic process"/>
    <property type="evidence" value="ECO:0007669"/>
    <property type="project" value="TreeGrafter"/>
</dbReference>
<dbReference type="Gene3D" id="3.40.50.720">
    <property type="entry name" value="NAD(P)-binding Rossmann-like Domain"/>
    <property type="match status" value="1"/>
</dbReference>
<dbReference type="PRINTS" id="PR00081">
    <property type="entry name" value="GDHRDH"/>
</dbReference>
<evidence type="ECO:0008006" key="4">
    <source>
        <dbReference type="Google" id="ProtNLM"/>
    </source>
</evidence>
<dbReference type="EMBL" id="QEAP01000067">
    <property type="protein sequence ID" value="TPX75815.1"/>
    <property type="molecule type" value="Genomic_DNA"/>
</dbReference>
<dbReference type="OrthoDB" id="10267115at2759"/>
<organism evidence="2 3">
    <name type="scientific">Chytriomyces confervae</name>
    <dbReference type="NCBI Taxonomy" id="246404"/>
    <lineage>
        <taxon>Eukaryota</taxon>
        <taxon>Fungi</taxon>
        <taxon>Fungi incertae sedis</taxon>
        <taxon>Chytridiomycota</taxon>
        <taxon>Chytridiomycota incertae sedis</taxon>
        <taxon>Chytridiomycetes</taxon>
        <taxon>Chytridiales</taxon>
        <taxon>Chytriomycetaceae</taxon>
        <taxon>Chytriomyces</taxon>
    </lineage>
</organism>
<keyword evidence="1" id="KW-1133">Transmembrane helix</keyword>
<protein>
    <recommendedName>
        <fullName evidence="4">3-dehydrosphinganine reductase</fullName>
    </recommendedName>
</protein>
<accession>A0A507FJK5</accession>
<dbReference type="InterPro" id="IPR002347">
    <property type="entry name" value="SDR_fam"/>
</dbReference>
<dbReference type="Proteomes" id="UP000320333">
    <property type="component" value="Unassembled WGS sequence"/>
</dbReference>
<keyword evidence="3" id="KW-1185">Reference proteome</keyword>
<dbReference type="InterPro" id="IPR036291">
    <property type="entry name" value="NAD(P)-bd_dom_sf"/>
</dbReference>
<dbReference type="PANTHER" id="PTHR43550">
    <property type="entry name" value="3-KETODIHYDROSPHINGOSINE REDUCTASE"/>
    <property type="match status" value="1"/>
</dbReference>
<name>A0A507FJK5_9FUNG</name>
<feature type="transmembrane region" description="Helical" evidence="1">
    <location>
        <begin position="6"/>
        <end position="29"/>
    </location>
</feature>
<sequence>MDFQFTTAFLLAAPLLATLKIILQFFLAMRLQKQRLVEMVKGKHVLQTMLESIDRPTTSIRVSIHFYPCILPIHEPQISSKGGSKGLGKAIAAQLVSAGANVTLFARGVDSLIAAQKELSALNKTVTVHYVSADLSNLDAVVAAVRATTQKMGKVDWLIANAGSAVPGFVAEQLEKGSAQDAMMTQNYFSAVNVVRAIFTVAKSTAETKKLAVGERTWAISGLSMAAQEEVPSKIVLVGSIASSLSFIGYSAYAASKFAQRGYGDALRSELKPLGIDVHVYHPANMDTPGFVVEAETKPEITAQIEGAASTLSAEDAAKALLAGIVNKRYLISNDVVGELTRIVANGGAPRPNPFTEAIAAPVLSLAMSGWSLLADMEVRDFFKKATKQKIATDEKKKT</sequence>
<dbReference type="GO" id="GO:0047560">
    <property type="term" value="F:3-dehydrosphinganine reductase activity"/>
    <property type="evidence" value="ECO:0007669"/>
    <property type="project" value="TreeGrafter"/>
</dbReference>
<evidence type="ECO:0000313" key="2">
    <source>
        <dbReference type="EMBL" id="TPX75815.1"/>
    </source>
</evidence>
<dbReference type="STRING" id="246404.A0A507FJK5"/>
<keyword evidence="1" id="KW-0812">Transmembrane</keyword>
<dbReference type="Pfam" id="PF00106">
    <property type="entry name" value="adh_short"/>
    <property type="match status" value="2"/>
</dbReference>